<sequence>MNTAGLDRRTEDARMYMRLVEKALTTDLTDFEAYLLQQLHERLRSFRRTFFMQPAEKKERLPVYAELEPGQVPALEEVMGAMERKGWEFHFSSRVLDGHRIYSARAWLPGEPDGLSRKCRDPFPKVALAGAWVEAERYYRNRWNRAAEQQAQAVAV</sequence>
<name>A0ACC6KLG3_9DEIO</name>
<proteinExistence type="predicted"/>
<gene>
    <name evidence="1" type="ORF">J2Y01_003977</name>
</gene>
<organism evidence="1 2">
    <name type="scientific">Deinococcus soli</name>
    <name type="common">ex Cha et al. 2016</name>
    <dbReference type="NCBI Taxonomy" id="1309411"/>
    <lineage>
        <taxon>Bacteria</taxon>
        <taxon>Thermotogati</taxon>
        <taxon>Deinococcota</taxon>
        <taxon>Deinococci</taxon>
        <taxon>Deinococcales</taxon>
        <taxon>Deinococcaceae</taxon>
        <taxon>Deinococcus</taxon>
    </lineage>
</organism>
<protein>
    <submittedName>
        <fullName evidence="1">Uncharacterized protein</fullName>
    </submittedName>
</protein>
<dbReference type="Proteomes" id="UP001252370">
    <property type="component" value="Unassembled WGS sequence"/>
</dbReference>
<evidence type="ECO:0000313" key="2">
    <source>
        <dbReference type="Proteomes" id="UP001252370"/>
    </source>
</evidence>
<reference evidence="1" key="1">
    <citation type="submission" date="2023-07" db="EMBL/GenBank/DDBJ databases">
        <title>Sorghum-associated microbial communities from plants grown in Nebraska, USA.</title>
        <authorList>
            <person name="Schachtman D."/>
        </authorList>
    </citation>
    <scope>NUCLEOTIDE SEQUENCE</scope>
    <source>
        <strain evidence="1">BE73</strain>
    </source>
</reference>
<accession>A0ACC6KLG3</accession>
<keyword evidence="2" id="KW-1185">Reference proteome</keyword>
<evidence type="ECO:0000313" key="1">
    <source>
        <dbReference type="EMBL" id="MDR6753454.1"/>
    </source>
</evidence>
<comment type="caution">
    <text evidence="1">The sequence shown here is derived from an EMBL/GenBank/DDBJ whole genome shotgun (WGS) entry which is preliminary data.</text>
</comment>
<dbReference type="EMBL" id="JAVDTP010000014">
    <property type="protein sequence ID" value="MDR6753454.1"/>
    <property type="molecule type" value="Genomic_DNA"/>
</dbReference>